<reference evidence="1" key="1">
    <citation type="submission" date="2014-09" db="EMBL/GenBank/DDBJ databases">
        <authorList>
            <person name="Magalhaes I.L.F."/>
            <person name="Oliveira U."/>
            <person name="Santos F.R."/>
            <person name="Vidigal T.H.D.A."/>
            <person name="Brescovit A.D."/>
            <person name="Santos A.J."/>
        </authorList>
    </citation>
    <scope>NUCLEOTIDE SEQUENCE</scope>
    <source>
        <tissue evidence="1">Shoot tissue taken approximately 20 cm above the soil surface</tissue>
    </source>
</reference>
<proteinExistence type="predicted"/>
<protein>
    <submittedName>
        <fullName evidence="1">Uncharacterized protein</fullName>
    </submittedName>
</protein>
<name>A0A0A9CTQ9_ARUDO</name>
<reference evidence="1" key="2">
    <citation type="journal article" date="2015" name="Data Brief">
        <title>Shoot transcriptome of the giant reed, Arundo donax.</title>
        <authorList>
            <person name="Barrero R.A."/>
            <person name="Guerrero F.D."/>
            <person name="Moolhuijzen P."/>
            <person name="Goolsby J.A."/>
            <person name="Tidwell J."/>
            <person name="Bellgard S.E."/>
            <person name="Bellgard M.I."/>
        </authorList>
    </citation>
    <scope>NUCLEOTIDE SEQUENCE</scope>
    <source>
        <tissue evidence="1">Shoot tissue taken approximately 20 cm above the soil surface</tissue>
    </source>
</reference>
<organism evidence="1">
    <name type="scientific">Arundo donax</name>
    <name type="common">Giant reed</name>
    <name type="synonym">Donax arundinaceus</name>
    <dbReference type="NCBI Taxonomy" id="35708"/>
    <lineage>
        <taxon>Eukaryota</taxon>
        <taxon>Viridiplantae</taxon>
        <taxon>Streptophyta</taxon>
        <taxon>Embryophyta</taxon>
        <taxon>Tracheophyta</taxon>
        <taxon>Spermatophyta</taxon>
        <taxon>Magnoliopsida</taxon>
        <taxon>Liliopsida</taxon>
        <taxon>Poales</taxon>
        <taxon>Poaceae</taxon>
        <taxon>PACMAD clade</taxon>
        <taxon>Arundinoideae</taxon>
        <taxon>Arundineae</taxon>
        <taxon>Arundo</taxon>
    </lineage>
</organism>
<sequence length="68" mass="7882">MVHGECIIIHVLLLESSLFNIFHINSKVGVCMILCLEYRHHEVLAPFTANCHKVEIFYFQTRVPEKIG</sequence>
<evidence type="ECO:0000313" key="1">
    <source>
        <dbReference type="EMBL" id="JAD76770.1"/>
    </source>
</evidence>
<accession>A0A0A9CTQ9</accession>
<dbReference type="AlphaFoldDB" id="A0A0A9CTQ9"/>
<dbReference type="EMBL" id="GBRH01221125">
    <property type="protein sequence ID" value="JAD76770.1"/>
    <property type="molecule type" value="Transcribed_RNA"/>
</dbReference>